<organism evidence="1 2">
    <name type="scientific">Corallococcus aberystwythensis</name>
    <dbReference type="NCBI Taxonomy" id="2316722"/>
    <lineage>
        <taxon>Bacteria</taxon>
        <taxon>Pseudomonadati</taxon>
        <taxon>Myxococcota</taxon>
        <taxon>Myxococcia</taxon>
        <taxon>Myxococcales</taxon>
        <taxon>Cystobacterineae</taxon>
        <taxon>Myxococcaceae</taxon>
        <taxon>Corallococcus</taxon>
    </lineage>
</organism>
<reference evidence="2" key="1">
    <citation type="submission" date="2018-09" db="EMBL/GenBank/DDBJ databases">
        <authorList>
            <person name="Livingstone P.G."/>
            <person name="Whitworth D.E."/>
        </authorList>
    </citation>
    <scope>NUCLEOTIDE SEQUENCE [LARGE SCALE GENOMIC DNA]</scope>
    <source>
        <strain evidence="2">AB050A</strain>
    </source>
</reference>
<accession>A0A3A8Q5Z7</accession>
<protein>
    <submittedName>
        <fullName evidence="1">Uncharacterized protein</fullName>
    </submittedName>
</protein>
<evidence type="ECO:0000313" key="1">
    <source>
        <dbReference type="EMBL" id="RKH64109.1"/>
    </source>
</evidence>
<dbReference type="AlphaFoldDB" id="A0A3A8Q5Z7"/>
<comment type="caution">
    <text evidence="1">The sequence shown here is derived from an EMBL/GenBank/DDBJ whole genome shotgun (WGS) entry which is preliminary data.</text>
</comment>
<proteinExistence type="predicted"/>
<dbReference type="EMBL" id="RAWK01000109">
    <property type="protein sequence ID" value="RKH64109.1"/>
    <property type="molecule type" value="Genomic_DNA"/>
</dbReference>
<evidence type="ECO:0000313" key="2">
    <source>
        <dbReference type="Proteomes" id="UP000267003"/>
    </source>
</evidence>
<keyword evidence="2" id="KW-1185">Reference proteome</keyword>
<sequence length="88" mass="9966">MANSPCRLRVPPAGRDQLCDQIETWAKANRRTVDVMIQDDLWVTIDNDPDLCAELGAYFTCPAYWEDGFEKFRKDLGALDGVLRGDES</sequence>
<name>A0A3A8Q5Z7_9BACT</name>
<dbReference type="Proteomes" id="UP000267003">
    <property type="component" value="Unassembled WGS sequence"/>
</dbReference>
<gene>
    <name evidence="1" type="ORF">D7W81_19105</name>
</gene>